<dbReference type="CDD" id="cd01949">
    <property type="entry name" value="GGDEF"/>
    <property type="match status" value="1"/>
</dbReference>
<organism evidence="6 7">
    <name type="scientific">Pseudoalteromonas agarivorans</name>
    <dbReference type="NCBI Taxonomy" id="176102"/>
    <lineage>
        <taxon>Bacteria</taxon>
        <taxon>Pseudomonadati</taxon>
        <taxon>Pseudomonadota</taxon>
        <taxon>Gammaproteobacteria</taxon>
        <taxon>Alteromonadales</taxon>
        <taxon>Pseudoalteromonadaceae</taxon>
        <taxon>Pseudoalteromonas</taxon>
    </lineage>
</organism>
<proteinExistence type="predicted"/>
<dbReference type="PROSITE" id="PS50887">
    <property type="entry name" value="GGDEF"/>
    <property type="match status" value="1"/>
</dbReference>
<dbReference type="PROSITE" id="PS50885">
    <property type="entry name" value="HAMP"/>
    <property type="match status" value="1"/>
</dbReference>
<reference evidence="6 7" key="1">
    <citation type="submission" date="2018-10" db="EMBL/GenBank/DDBJ databases">
        <title>Complete Genome Sequence and Transcriptomic Profiles of a Marine Bacterium, Pseudoalteromonas agarivorans Hao 2018.</title>
        <authorList>
            <person name="Hao L."/>
        </authorList>
    </citation>
    <scope>NUCLEOTIDE SEQUENCE [LARGE SCALE GENOMIC DNA]</scope>
    <source>
        <strain evidence="6 7">Hao 2018</strain>
    </source>
</reference>
<dbReference type="CDD" id="cd06225">
    <property type="entry name" value="HAMP"/>
    <property type="match status" value="1"/>
</dbReference>
<evidence type="ECO:0000256" key="1">
    <source>
        <dbReference type="ARBA" id="ARBA00001946"/>
    </source>
</evidence>
<dbReference type="GO" id="GO:0003824">
    <property type="term" value="F:catalytic activity"/>
    <property type="evidence" value="ECO:0007669"/>
    <property type="project" value="UniProtKB-ARBA"/>
</dbReference>
<dbReference type="InterPro" id="IPR001633">
    <property type="entry name" value="EAL_dom"/>
</dbReference>
<dbReference type="SUPFAM" id="SSF158472">
    <property type="entry name" value="HAMP domain-like"/>
    <property type="match status" value="1"/>
</dbReference>
<dbReference type="SUPFAM" id="SSF141868">
    <property type="entry name" value="EAL domain-like"/>
    <property type="match status" value="1"/>
</dbReference>
<dbReference type="SMART" id="SM00304">
    <property type="entry name" value="HAMP"/>
    <property type="match status" value="1"/>
</dbReference>
<dbReference type="NCBIfam" id="TIGR00254">
    <property type="entry name" value="GGDEF"/>
    <property type="match status" value="1"/>
</dbReference>
<dbReference type="EMBL" id="CP033066">
    <property type="protein sequence ID" value="AYM88306.1"/>
    <property type="molecule type" value="Genomic_DNA"/>
</dbReference>
<comment type="cofactor">
    <cofactor evidence="1">
        <name>Mg(2+)</name>
        <dbReference type="ChEBI" id="CHEBI:18420"/>
    </cofactor>
</comment>
<dbReference type="AlphaFoldDB" id="A0AAD0U2G4"/>
<dbReference type="CDD" id="cd01948">
    <property type="entry name" value="EAL"/>
    <property type="match status" value="1"/>
</dbReference>
<dbReference type="InterPro" id="IPR043128">
    <property type="entry name" value="Rev_trsase/Diguanyl_cyclase"/>
</dbReference>
<keyword evidence="2" id="KW-0472">Membrane</keyword>
<dbReference type="Pfam" id="PF00563">
    <property type="entry name" value="EAL"/>
    <property type="match status" value="1"/>
</dbReference>
<evidence type="ECO:0000313" key="6">
    <source>
        <dbReference type="EMBL" id="AYM88306.1"/>
    </source>
</evidence>
<feature type="domain" description="GGDEF" evidence="5">
    <location>
        <begin position="276"/>
        <end position="409"/>
    </location>
</feature>
<dbReference type="Pfam" id="PF00672">
    <property type="entry name" value="HAMP"/>
    <property type="match status" value="1"/>
</dbReference>
<dbReference type="Gene3D" id="6.10.340.10">
    <property type="match status" value="1"/>
</dbReference>
<dbReference type="Proteomes" id="UP000279995">
    <property type="component" value="Chromosome II"/>
</dbReference>
<dbReference type="Gene3D" id="3.30.70.270">
    <property type="match status" value="1"/>
</dbReference>
<dbReference type="Pfam" id="PF00990">
    <property type="entry name" value="GGDEF"/>
    <property type="match status" value="1"/>
</dbReference>
<dbReference type="InterPro" id="IPR052155">
    <property type="entry name" value="Biofilm_reg_signaling"/>
</dbReference>
<dbReference type="PROSITE" id="PS50883">
    <property type="entry name" value="EAL"/>
    <property type="match status" value="1"/>
</dbReference>
<dbReference type="GO" id="GO:0007165">
    <property type="term" value="P:signal transduction"/>
    <property type="evidence" value="ECO:0007669"/>
    <property type="project" value="InterPro"/>
</dbReference>
<evidence type="ECO:0000256" key="2">
    <source>
        <dbReference type="SAM" id="Phobius"/>
    </source>
</evidence>
<dbReference type="Gene3D" id="3.20.20.450">
    <property type="entry name" value="EAL domain"/>
    <property type="match status" value="1"/>
</dbReference>
<accession>A0AAD0U2G4</accession>
<dbReference type="RefSeq" id="WP_121638276.1">
    <property type="nucleotide sequence ID" value="NZ_CP033066.1"/>
</dbReference>
<evidence type="ECO:0000259" key="5">
    <source>
        <dbReference type="PROSITE" id="PS50887"/>
    </source>
</evidence>
<dbReference type="InterPro" id="IPR029787">
    <property type="entry name" value="Nucleotide_cyclase"/>
</dbReference>
<dbReference type="PANTHER" id="PTHR44757:SF2">
    <property type="entry name" value="BIOFILM ARCHITECTURE MAINTENANCE PROTEIN MBAA"/>
    <property type="match status" value="1"/>
</dbReference>
<dbReference type="Pfam" id="PF17152">
    <property type="entry name" value="CHASE8"/>
    <property type="match status" value="1"/>
</dbReference>
<evidence type="ECO:0000313" key="7">
    <source>
        <dbReference type="Proteomes" id="UP000279995"/>
    </source>
</evidence>
<keyword evidence="2" id="KW-1133">Transmembrane helix</keyword>
<dbReference type="InterPro" id="IPR035919">
    <property type="entry name" value="EAL_sf"/>
</dbReference>
<feature type="domain" description="EAL" evidence="3">
    <location>
        <begin position="418"/>
        <end position="673"/>
    </location>
</feature>
<gene>
    <name evidence="6" type="ORF">D9T18_16525</name>
</gene>
<dbReference type="SMART" id="SM00267">
    <property type="entry name" value="GGDEF"/>
    <property type="match status" value="1"/>
</dbReference>
<feature type="domain" description="HAMP" evidence="4">
    <location>
        <begin position="172"/>
        <end position="225"/>
    </location>
</feature>
<dbReference type="PANTHER" id="PTHR44757">
    <property type="entry name" value="DIGUANYLATE CYCLASE DGCP"/>
    <property type="match status" value="1"/>
</dbReference>
<feature type="transmembrane region" description="Helical" evidence="2">
    <location>
        <begin position="147"/>
        <end position="170"/>
    </location>
</feature>
<dbReference type="SMART" id="SM00052">
    <property type="entry name" value="EAL"/>
    <property type="match status" value="1"/>
</dbReference>
<dbReference type="FunFam" id="3.30.70.270:FF:000001">
    <property type="entry name" value="Diguanylate cyclase domain protein"/>
    <property type="match status" value="1"/>
</dbReference>
<protein>
    <submittedName>
        <fullName evidence="6">EAL domain-containing protein</fullName>
    </submittedName>
</protein>
<sequence>MKNYFSLNSMSKKLLFILMSVALISTATVTAVFSAYELKTAKQEQTQSLKSLSQILAPNISTALIFYDTAAIKELIEPLLMRSDIVSVEVINNFSQQLARVTSPKYSQESSAPHTIEVKTALTIDAQRYGTLIVRADDSDLNDRAAFYGRFIIVLMIFSFILSLLVSLMLRKRFLNPILYLAQTAEKITSSNDYSLRAKELSKDEVGKLTSCFNTMLQTIEQRDNLLENQVKRRTKELENANVQLHQYAYQDGLTDLPNRRYFYEHLQQLVSTPEQPFSLVFIDLDGFKEVNDSLGHDFGDLLLHEVAKRLRRCLKQQDIVARLGGDEFTLILKGISDTTAVSHIAHDVMKSLTRTITIKNEHVQVTASIGVAFFPHDGISVETLVKRADQAMYLSKSKGRNRFEFFSYEMEELAIEKRRLIEEIRIGLNNNQFELYYQPIWDPHSRTLKKAEALIRWNHPERGIIGPVEFIDIAEQNGLIKELGEWVKSQAVRDAVQFNKLSYTPVQISVNTSPLEIDRDGIWVTQWVEACKLYNLPPHTILIEITENSLMDPDNAIQHHLKRLNALDIDIAIDDFGVGYSSLAYLQQLDIDILKIDQSFIQNIEANSSSIALIKAIITMAHNLGVEVVAEGVETPTQQVQLIALGCDYIQGYLYSKPLSKQDFINSHLQIKATVE</sequence>
<evidence type="ECO:0000259" key="4">
    <source>
        <dbReference type="PROSITE" id="PS50885"/>
    </source>
</evidence>
<keyword evidence="2" id="KW-0812">Transmembrane</keyword>
<dbReference type="InterPro" id="IPR003660">
    <property type="entry name" value="HAMP_dom"/>
</dbReference>
<evidence type="ECO:0000259" key="3">
    <source>
        <dbReference type="PROSITE" id="PS50883"/>
    </source>
</evidence>
<dbReference type="InterPro" id="IPR033417">
    <property type="entry name" value="CHASE8"/>
</dbReference>
<dbReference type="GO" id="GO:0016020">
    <property type="term" value="C:membrane"/>
    <property type="evidence" value="ECO:0007669"/>
    <property type="project" value="InterPro"/>
</dbReference>
<dbReference type="InterPro" id="IPR000160">
    <property type="entry name" value="GGDEF_dom"/>
</dbReference>
<name>A0AAD0U2G4_9GAMM</name>
<dbReference type="SUPFAM" id="SSF55073">
    <property type="entry name" value="Nucleotide cyclase"/>
    <property type="match status" value="1"/>
</dbReference>